<accession>A0A391NTG9</accession>
<evidence type="ECO:0000313" key="2">
    <source>
        <dbReference type="Proteomes" id="UP000265618"/>
    </source>
</evidence>
<gene>
    <name evidence="1" type="ORF">KIPB_014186</name>
</gene>
<dbReference type="Proteomes" id="UP000265618">
    <property type="component" value="Unassembled WGS sequence"/>
</dbReference>
<evidence type="ECO:0000313" key="1">
    <source>
        <dbReference type="EMBL" id="GCA64407.1"/>
    </source>
</evidence>
<proteinExistence type="predicted"/>
<reference evidence="1 2" key="1">
    <citation type="journal article" date="2018" name="PLoS ONE">
        <title>The draft genome of Kipferlia bialata reveals reductive genome evolution in fornicate parasites.</title>
        <authorList>
            <person name="Tanifuji G."/>
            <person name="Takabayashi S."/>
            <person name="Kume K."/>
            <person name="Takagi M."/>
            <person name="Nakayama T."/>
            <person name="Kamikawa R."/>
            <person name="Inagaki Y."/>
            <person name="Hashimoto T."/>
        </authorList>
    </citation>
    <scope>NUCLEOTIDE SEQUENCE [LARGE SCALE GENOMIC DNA]</scope>
    <source>
        <strain evidence="1">NY0173</strain>
    </source>
</reference>
<keyword evidence="2" id="KW-1185">Reference proteome</keyword>
<feature type="non-terminal residue" evidence="1">
    <location>
        <position position="266"/>
    </location>
</feature>
<organism evidence="1 2">
    <name type="scientific">Kipferlia bialata</name>
    <dbReference type="NCBI Taxonomy" id="797122"/>
    <lineage>
        <taxon>Eukaryota</taxon>
        <taxon>Metamonada</taxon>
        <taxon>Carpediemonas-like organisms</taxon>
        <taxon>Kipferlia</taxon>
    </lineage>
</organism>
<sequence length="266" mass="29716">HVRMAEEARERGQDEYTYHDAAQQQGGALSLEEIKVSIPHELSNSFHPNAVSIGDNAFMVPASDCTGRLWLFSYTVSSDGDGSGPGTDVDKVYDRRTGEHCLFNLPEVDLAVQGGKVYGYHDSEYYLSRWYPDIDLHMVVHIVDLARPGPFEKVFCQNSCVTRSIGLDGVIVDTPNYEYAPLGRGHCCPIGDGMILLSGESGEYILDTETMELIRDMREAPRFTTHCAVDGVLHTFGRNHYTYTLKVGWIEADPLPEFVHPVRQAE</sequence>
<comment type="caution">
    <text evidence="1">The sequence shown here is derived from an EMBL/GenBank/DDBJ whole genome shotgun (WGS) entry which is preliminary data.</text>
</comment>
<dbReference type="EMBL" id="BDIP01007148">
    <property type="protein sequence ID" value="GCA64407.1"/>
    <property type="molecule type" value="Genomic_DNA"/>
</dbReference>
<feature type="non-terminal residue" evidence="1">
    <location>
        <position position="1"/>
    </location>
</feature>
<name>A0A391NTG9_9EUKA</name>
<protein>
    <submittedName>
        <fullName evidence="1">Uncharacterized protein</fullName>
    </submittedName>
</protein>
<dbReference type="AlphaFoldDB" id="A0A391NTG9"/>